<evidence type="ECO:0000313" key="1">
    <source>
        <dbReference type="EMBL" id="ABZ06455.1"/>
    </source>
</evidence>
<accession>B3T1J6</accession>
<sequence length="113" mass="11923">MNSMKTFSWPGWVSCSKAVVPVLLVLSLAAALACGGGGLPKVIPTNEEAVKKAVEDKSIEKLKEVAKKVHAVQKATDRVTQAQLEGCASCPSPGIIPTRQIKTKKQSHNGATE</sequence>
<dbReference type="AlphaFoldDB" id="B3T1J6"/>
<proteinExistence type="predicted"/>
<gene>
    <name evidence="1" type="ORF">ALOHA_HF4000010I05ctg1g19</name>
</gene>
<protein>
    <recommendedName>
        <fullName evidence="2">Lipoprotein</fullName>
    </recommendedName>
</protein>
<dbReference type="PROSITE" id="PS51257">
    <property type="entry name" value="PROKAR_LIPOPROTEIN"/>
    <property type="match status" value="1"/>
</dbReference>
<organism evidence="1">
    <name type="scientific">uncultured marine microorganism HF4000_010I05</name>
    <dbReference type="NCBI Taxonomy" id="455517"/>
    <lineage>
        <taxon>unclassified sequences</taxon>
        <taxon>environmental samples</taxon>
    </lineage>
</organism>
<dbReference type="EMBL" id="EU016576">
    <property type="protein sequence ID" value="ABZ06455.1"/>
    <property type="molecule type" value="Genomic_DNA"/>
</dbReference>
<evidence type="ECO:0008006" key="2">
    <source>
        <dbReference type="Google" id="ProtNLM"/>
    </source>
</evidence>
<reference evidence="1" key="1">
    <citation type="journal article" date="2008" name="ISME J.">
        <title>Genomic patterns of recombination, clonal divergence and environment in marine microbial populations.</title>
        <authorList>
            <person name="Konstantinidis K.T."/>
            <person name="Delong E.F."/>
        </authorList>
    </citation>
    <scope>NUCLEOTIDE SEQUENCE</scope>
</reference>
<name>B3T1J6_9ZZZZ</name>